<accession>A0A5U7RRY3</accession>
<dbReference type="AlphaFoldDB" id="A0A5U7RRY3"/>
<protein>
    <submittedName>
        <fullName evidence="1">DUF1380 domain-containing protein</fullName>
    </submittedName>
</protein>
<comment type="caution">
    <text evidence="1">The sequence shown here is derived from an EMBL/GenBank/DDBJ whole genome shotgun (WGS) entry which is preliminary data.</text>
</comment>
<sequence>MYAPLKEIITSLLKHDMASDEALLVLCITRADIRFHTTDWNLSEEDITCIMQRLDVTYQNGADVSMIHHITEEMMDERRAIRDVSVPVSALQKIMLLADIEMQRLYAVAEEGGGNADAFLAEEMGAMRQLQAAIDA</sequence>
<evidence type="ECO:0000313" key="1">
    <source>
        <dbReference type="EMBL" id="EBR5103343.1"/>
    </source>
</evidence>
<dbReference type="EMBL" id="AAGSMQ010000039">
    <property type="protein sequence ID" value="EBR5103343.1"/>
    <property type="molecule type" value="Genomic_DNA"/>
</dbReference>
<organism evidence="1">
    <name type="scientific">Salmonella enterica</name>
    <name type="common">Salmonella choleraesuis</name>
    <dbReference type="NCBI Taxonomy" id="28901"/>
    <lineage>
        <taxon>Bacteria</taxon>
        <taxon>Pseudomonadati</taxon>
        <taxon>Pseudomonadota</taxon>
        <taxon>Gammaproteobacteria</taxon>
        <taxon>Enterobacterales</taxon>
        <taxon>Enterobacteriaceae</taxon>
        <taxon>Salmonella</taxon>
    </lineage>
</organism>
<gene>
    <name evidence="1" type="ORF">B2O45_24900</name>
</gene>
<name>A0A5U7RRY3_SALER</name>
<proteinExistence type="predicted"/>
<reference evidence="1" key="1">
    <citation type="submission" date="2018-07" db="EMBL/GenBank/DDBJ databases">
        <authorList>
            <consortium name="PulseNet: The National Subtyping Network for Foodborne Disease Surveillance"/>
            <person name="Tarr C.L."/>
            <person name="Trees E."/>
            <person name="Katz L.S."/>
            <person name="Carleton-Romer H.A."/>
            <person name="Stroika S."/>
            <person name="Kucerova Z."/>
            <person name="Roache K.F."/>
            <person name="Sabol A.L."/>
            <person name="Besser J."/>
            <person name="Gerner-Smidt P."/>
        </authorList>
    </citation>
    <scope>NUCLEOTIDE SEQUENCE</scope>
    <source>
        <strain evidence="1">PNUSAS007347</strain>
    </source>
</reference>